<reference evidence="1 2" key="1">
    <citation type="journal article" date="2024" name="Science">
        <title>Giant polyketide synthase enzymes in the biosynthesis of giant marine polyether toxins.</title>
        <authorList>
            <person name="Fallon T.R."/>
            <person name="Shende V.V."/>
            <person name="Wierzbicki I.H."/>
            <person name="Pendleton A.L."/>
            <person name="Watervoot N.F."/>
            <person name="Auber R.P."/>
            <person name="Gonzalez D.J."/>
            <person name="Wisecaver J.H."/>
            <person name="Moore B.S."/>
        </authorList>
    </citation>
    <scope>NUCLEOTIDE SEQUENCE [LARGE SCALE GENOMIC DNA]</scope>
    <source>
        <strain evidence="1 2">12B1</strain>
    </source>
</reference>
<comment type="caution">
    <text evidence="1">The sequence shown here is derived from an EMBL/GenBank/DDBJ whole genome shotgun (WGS) entry which is preliminary data.</text>
</comment>
<name>A0AB34K440_PRYPA</name>
<protein>
    <recommendedName>
        <fullName evidence="3">Glutathione transferase</fullName>
    </recommendedName>
</protein>
<evidence type="ECO:0008006" key="3">
    <source>
        <dbReference type="Google" id="ProtNLM"/>
    </source>
</evidence>
<organism evidence="1 2">
    <name type="scientific">Prymnesium parvum</name>
    <name type="common">Toxic golden alga</name>
    <dbReference type="NCBI Taxonomy" id="97485"/>
    <lineage>
        <taxon>Eukaryota</taxon>
        <taxon>Haptista</taxon>
        <taxon>Haptophyta</taxon>
        <taxon>Prymnesiophyceae</taxon>
        <taxon>Prymnesiales</taxon>
        <taxon>Prymnesiaceae</taxon>
        <taxon>Prymnesium</taxon>
    </lineage>
</organism>
<keyword evidence="2" id="KW-1185">Reference proteome</keyword>
<proteinExistence type="predicted"/>
<accession>A0AB34K440</accession>
<dbReference type="EMBL" id="JBGBPQ010000002">
    <property type="protein sequence ID" value="KAL1527937.1"/>
    <property type="molecule type" value="Genomic_DNA"/>
</dbReference>
<dbReference type="Gene3D" id="3.40.30.10">
    <property type="entry name" value="Glutaredoxin"/>
    <property type="match status" value="1"/>
</dbReference>
<evidence type="ECO:0000313" key="2">
    <source>
        <dbReference type="Proteomes" id="UP001515480"/>
    </source>
</evidence>
<evidence type="ECO:0000313" key="1">
    <source>
        <dbReference type="EMBL" id="KAL1527937.1"/>
    </source>
</evidence>
<gene>
    <name evidence="1" type="ORF">AB1Y20_009308</name>
</gene>
<sequence length="290" mass="31417">MLLRERTNLGSGMMVAGLSVLALVSWASWVGGAAPSALTHQETAHPHLTIYYWPFPARAHSLLSMCAVACAPCTHVHSYDRIAAVASANGGSMEGGGVGDTFAPPIVVDEDNQGFAISQSVAATLYVGQRLGFDAAVPNVPKSVQYMVDLADFLAQIPGGEGPTLIFDEELGRKLAHFHTSGRFDAWMQNIERSIIGPYYYGERVSYVDFYLNQVLKWIYQRIYRQIPGAENVFGAYPKAMGVQASVSALDVTTCPVLGSPFPLTTSFPSPDEPFSKPFLDTLANTSIFR</sequence>
<dbReference type="Proteomes" id="UP001515480">
    <property type="component" value="Unassembled WGS sequence"/>
</dbReference>
<dbReference type="AlphaFoldDB" id="A0AB34K440"/>